<evidence type="ECO:0000313" key="15">
    <source>
        <dbReference type="Proteomes" id="UP000273626"/>
    </source>
</evidence>
<feature type="compositionally biased region" description="Basic residues" evidence="12">
    <location>
        <begin position="392"/>
        <end position="405"/>
    </location>
</feature>
<evidence type="ECO:0000256" key="7">
    <source>
        <dbReference type="ARBA" id="ARBA00022723"/>
    </source>
</evidence>
<feature type="transmembrane region" description="Helical" evidence="13">
    <location>
        <begin position="184"/>
        <end position="203"/>
    </location>
</feature>
<evidence type="ECO:0000256" key="12">
    <source>
        <dbReference type="SAM" id="MobiDB-lite"/>
    </source>
</evidence>
<dbReference type="NCBIfam" id="TIGR00203">
    <property type="entry name" value="cydB"/>
    <property type="match status" value="2"/>
</dbReference>
<evidence type="ECO:0000256" key="1">
    <source>
        <dbReference type="ARBA" id="ARBA00004651"/>
    </source>
</evidence>
<evidence type="ECO:0000256" key="6">
    <source>
        <dbReference type="ARBA" id="ARBA00022692"/>
    </source>
</evidence>
<dbReference type="EMBL" id="RBLI01000003">
    <property type="protein sequence ID" value="RKS43141.1"/>
    <property type="molecule type" value="Genomic_DNA"/>
</dbReference>
<evidence type="ECO:0000256" key="13">
    <source>
        <dbReference type="SAM" id="Phobius"/>
    </source>
</evidence>
<gene>
    <name evidence="14" type="ORF">BDE18_4090</name>
</gene>
<keyword evidence="15" id="KW-1185">Reference proteome</keyword>
<sequence>MILHELLTYETLRAIWWVLLGVLLIGFAATDGFDLGVGMLLPFAGQTDPERRIVINTIGPVWEGNQVWLVLGSGAILAAWPPLYAVSFSGFYLAMFAILAALILRPVGFKYRSKRESARWQRNWDWALFIGGFVPSLIFGVAVGNLLLGVPFRLGSDLRIFYDGGFFGLLSPVAGRARRFGRWAAMATVLLYAAGGLALWLFVDGDRIAGAVDPNGPSNPLAKTVELAPGAWFANYAAHSWMLAAPAFGFLGALGVLWSLKTGREVRTLFLSKLAIFGIISSVGLSMFPFILPSSVMPGASLTVWDASSSHLTLFIMLVCTGIFLPIIATYAAWAYRVLWGKVEEKEHHRGRPRLLKGQQRNVVFRMDPGPAAGRHLRGAERDVVRDDGGQGRRRAGQRKRLNGR</sequence>
<keyword evidence="7" id="KW-0479">Metal-binding</keyword>
<comment type="caution">
    <text evidence="14">The sequence shown here is derived from an EMBL/GenBank/DDBJ whole genome shotgun (WGS) entry which is preliminary data.</text>
</comment>
<keyword evidence="11 13" id="KW-0472">Membrane</keyword>
<dbReference type="InterPro" id="IPR003317">
    <property type="entry name" value="Cyt-d_oxidase_su2"/>
</dbReference>
<dbReference type="PIRSF" id="PIRSF000267">
    <property type="entry name" value="Cyt_oxidse_sub2"/>
    <property type="match status" value="1"/>
</dbReference>
<keyword evidence="3" id="KW-0813">Transport</keyword>
<evidence type="ECO:0000256" key="9">
    <source>
        <dbReference type="ARBA" id="ARBA00022989"/>
    </source>
</evidence>
<protein>
    <submittedName>
        <fullName evidence="14">Cytochrome bd-I ubiquinol oxidase subunit 2 apoprotein</fullName>
    </submittedName>
</protein>
<organism evidence="14 15">
    <name type="scientific">Paracoccus pantotrophus</name>
    <name type="common">Thiosphaera pantotropha</name>
    <dbReference type="NCBI Taxonomy" id="82367"/>
    <lineage>
        <taxon>Bacteria</taxon>
        <taxon>Pseudomonadati</taxon>
        <taxon>Pseudomonadota</taxon>
        <taxon>Alphaproteobacteria</taxon>
        <taxon>Rhodobacterales</taxon>
        <taxon>Paracoccaceae</taxon>
        <taxon>Paracoccus</taxon>
    </lineage>
</organism>
<keyword evidence="9 13" id="KW-1133">Transmembrane helix</keyword>
<keyword evidence="10" id="KW-0408">Iron</keyword>
<comment type="subcellular location">
    <subcellularLocation>
        <location evidence="1">Cell membrane</location>
        <topology evidence="1">Multi-pass membrane protein</topology>
    </subcellularLocation>
</comment>
<comment type="similarity">
    <text evidence="2">Belongs to the cytochrome ubiquinol oxidase subunit 2 family.</text>
</comment>
<name>A0ABX9S5J5_PARPN</name>
<accession>A0ABX9S5J5</accession>
<proteinExistence type="inferred from homology"/>
<feature type="transmembrane region" description="Helical" evidence="13">
    <location>
        <begin position="126"/>
        <end position="148"/>
    </location>
</feature>
<feature type="transmembrane region" description="Helical" evidence="13">
    <location>
        <begin position="83"/>
        <end position="105"/>
    </location>
</feature>
<keyword evidence="6 13" id="KW-0812">Transmembrane</keyword>
<evidence type="ECO:0000256" key="4">
    <source>
        <dbReference type="ARBA" id="ARBA00022475"/>
    </source>
</evidence>
<evidence type="ECO:0000256" key="8">
    <source>
        <dbReference type="ARBA" id="ARBA00022982"/>
    </source>
</evidence>
<evidence type="ECO:0000256" key="10">
    <source>
        <dbReference type="ARBA" id="ARBA00023004"/>
    </source>
</evidence>
<dbReference type="Proteomes" id="UP000273626">
    <property type="component" value="Unassembled WGS sequence"/>
</dbReference>
<dbReference type="PANTHER" id="PTHR43141">
    <property type="entry name" value="CYTOCHROME BD2 SUBUNIT II"/>
    <property type="match status" value="1"/>
</dbReference>
<feature type="region of interest" description="Disordered" evidence="12">
    <location>
        <begin position="371"/>
        <end position="405"/>
    </location>
</feature>
<keyword evidence="4" id="KW-1003">Cell membrane</keyword>
<evidence type="ECO:0000256" key="2">
    <source>
        <dbReference type="ARBA" id="ARBA00007543"/>
    </source>
</evidence>
<dbReference type="Pfam" id="PF02322">
    <property type="entry name" value="Cyt_bd_oxida_II"/>
    <property type="match status" value="1"/>
</dbReference>
<evidence type="ECO:0000256" key="11">
    <source>
        <dbReference type="ARBA" id="ARBA00023136"/>
    </source>
</evidence>
<keyword evidence="5" id="KW-0349">Heme</keyword>
<reference evidence="14" key="1">
    <citation type="submission" date="2018-10" db="EMBL/GenBank/DDBJ databases">
        <title>Genomic Encyclopedia of Archaeal and Bacterial Type Strains, Phase II (KMG-II): from individual species to whole genera.</title>
        <authorList>
            <person name="Goeker M."/>
        </authorList>
    </citation>
    <scope>NUCLEOTIDE SEQUENCE [LARGE SCALE GENOMIC DNA]</scope>
    <source>
        <strain evidence="14">DSM 2944</strain>
    </source>
</reference>
<feature type="compositionally biased region" description="Basic and acidic residues" evidence="12">
    <location>
        <begin position="378"/>
        <end position="391"/>
    </location>
</feature>
<feature type="transmembrane region" description="Helical" evidence="13">
    <location>
        <begin position="236"/>
        <end position="258"/>
    </location>
</feature>
<keyword evidence="8" id="KW-0249">Electron transport</keyword>
<evidence type="ECO:0000256" key="3">
    <source>
        <dbReference type="ARBA" id="ARBA00022448"/>
    </source>
</evidence>
<feature type="transmembrane region" description="Helical" evidence="13">
    <location>
        <begin position="14"/>
        <end position="41"/>
    </location>
</feature>
<feature type="transmembrane region" description="Helical" evidence="13">
    <location>
        <begin position="312"/>
        <end position="336"/>
    </location>
</feature>
<evidence type="ECO:0000313" key="14">
    <source>
        <dbReference type="EMBL" id="RKS43141.1"/>
    </source>
</evidence>
<feature type="transmembrane region" description="Helical" evidence="13">
    <location>
        <begin position="160"/>
        <end position="177"/>
    </location>
</feature>
<feature type="transmembrane region" description="Helical" evidence="13">
    <location>
        <begin position="270"/>
        <end position="292"/>
    </location>
</feature>
<dbReference type="PANTHER" id="PTHR43141:SF5">
    <property type="entry name" value="CYTOCHROME BD-I UBIQUINOL OXIDASE SUBUNIT 2"/>
    <property type="match status" value="1"/>
</dbReference>
<evidence type="ECO:0000256" key="5">
    <source>
        <dbReference type="ARBA" id="ARBA00022617"/>
    </source>
</evidence>